<organism evidence="1 2">
    <name type="scientific">Actinotalea lenta</name>
    <dbReference type="NCBI Taxonomy" id="3064654"/>
    <lineage>
        <taxon>Bacteria</taxon>
        <taxon>Bacillati</taxon>
        <taxon>Actinomycetota</taxon>
        <taxon>Actinomycetes</taxon>
        <taxon>Micrococcales</taxon>
        <taxon>Cellulomonadaceae</taxon>
        <taxon>Actinotalea</taxon>
    </lineage>
</organism>
<dbReference type="EMBL" id="JAUQYP010000001">
    <property type="protein sequence ID" value="MDO8106986.1"/>
    <property type="molecule type" value="Genomic_DNA"/>
</dbReference>
<protein>
    <submittedName>
        <fullName evidence="1">Uncharacterized protein</fullName>
    </submittedName>
</protein>
<dbReference type="Proteomes" id="UP001232536">
    <property type="component" value="Unassembled WGS sequence"/>
</dbReference>
<proteinExistence type="predicted"/>
<evidence type="ECO:0000313" key="1">
    <source>
        <dbReference type="EMBL" id="MDO8106986.1"/>
    </source>
</evidence>
<sequence length="61" mass="6811">MERLIVSYHIGVHDVDVLETLDDDEAWYHLVVDGLARDLMLSAPPDPDEAAELILLPARGE</sequence>
<reference evidence="1 2" key="1">
    <citation type="submission" date="2023-07" db="EMBL/GenBank/DDBJ databases">
        <title>Description of novel actinomycetes strains, isolated from tidal flat sediment.</title>
        <authorList>
            <person name="Lu C."/>
        </authorList>
    </citation>
    <scope>NUCLEOTIDE SEQUENCE [LARGE SCALE GENOMIC DNA]</scope>
    <source>
        <strain evidence="1 2">SYSU T00b441</strain>
    </source>
</reference>
<name>A0ABT9D944_9CELL</name>
<evidence type="ECO:0000313" key="2">
    <source>
        <dbReference type="Proteomes" id="UP001232536"/>
    </source>
</evidence>
<accession>A0ABT9D944</accession>
<comment type="caution">
    <text evidence="1">The sequence shown here is derived from an EMBL/GenBank/DDBJ whole genome shotgun (WGS) entry which is preliminary data.</text>
</comment>
<gene>
    <name evidence="1" type="ORF">Q6348_07215</name>
</gene>
<keyword evidence="2" id="KW-1185">Reference proteome</keyword>
<dbReference type="RefSeq" id="WP_304600623.1">
    <property type="nucleotide sequence ID" value="NZ_JAUQYO010000001.1"/>
</dbReference>